<accession>A0A398BLY5</accession>
<dbReference type="GO" id="GO:0005576">
    <property type="term" value="C:extracellular region"/>
    <property type="evidence" value="ECO:0007669"/>
    <property type="project" value="UniProtKB-SubCell"/>
</dbReference>
<dbReference type="PANTHER" id="PTHR38340:SF1">
    <property type="entry name" value="S-LAYER PROTEIN"/>
    <property type="match status" value="1"/>
</dbReference>
<evidence type="ECO:0000256" key="3">
    <source>
        <dbReference type="SAM" id="MobiDB-lite"/>
    </source>
</evidence>
<dbReference type="GO" id="GO:0005509">
    <property type="term" value="F:calcium ion binding"/>
    <property type="evidence" value="ECO:0007669"/>
    <property type="project" value="InterPro"/>
</dbReference>
<dbReference type="Proteomes" id="UP000266649">
    <property type="component" value="Unassembled WGS sequence"/>
</dbReference>
<sequence length="708" mass="72345">MPHHILPEPRISGLPFPRSHCMRPAMTSFTGTSGKDILDPDTDKIVGFAGSLEDLRDAEGDVISGLGGNDSLVGSGRGDTIYGGSGNDTLDGNGWVYGDNYDSLYGGDGDDVVVAGGNYANIFGGKGDDRLTLSGFTGRAEGGTGADTITGIAGSLMTVTYASSGAGVKIDLEKGTASGGHASGDVLTSVYVLEGSNFGDTLKTANSGGIFSGLGGNDRLTGGDGRDYLYGGSGNDLVLGGAGDDHLRGGTGADTIKGGTGNDTVSFEGEAMAILVDLKTGTFGGGAKGDVYFSIEDWEGSDGRDTIRGGAGDDKFNGGDGNDILDGRAGNDFLTGGYDDGNDSLYGGSGDDHFFVSGTGRSVVKGGSGTDDLYYNEVHTDYSDYQNHPQGIRYSLRLDLESGKGDLYNAELDQVYRTVLQVSGVEEISTSYGDDTLLGSNKAEYFDSSSGNDSLDGRGGNDTLDAGSGNDTLIGGAGGDLIRDDDGDDLMQGGTGNDTLEFVNGADTIDGGSGHDMLAAGDLFSDWTSAVIDLSRGRLTTDDGLVVSVKGIESVSLYYGTESAKIIGSKTANHLSGSSGDDTILGGNGNDTLEGGSGKDVLTGGAGRDTFVFSGRPAPGDEDRLTDFGTQDRIMLDNASAFAALGNSITAGELHIGASARDSNDHLIYNSKTGALLFDIDGKGGEAAWLLADLGAGLTLNHQQFLIG</sequence>
<comment type="subcellular location">
    <subcellularLocation>
        <location evidence="1">Secreted</location>
    </subcellularLocation>
</comment>
<name>A0A398BLY5_9RHOB</name>
<keyword evidence="2" id="KW-0964">Secreted</keyword>
<dbReference type="InterPro" id="IPR018511">
    <property type="entry name" value="Hemolysin-typ_Ca-bd_CS"/>
</dbReference>
<dbReference type="PRINTS" id="PR00313">
    <property type="entry name" value="CABNDNGRPT"/>
</dbReference>
<dbReference type="EMBL" id="QXXQ01000006">
    <property type="protein sequence ID" value="RID91515.1"/>
    <property type="molecule type" value="Genomic_DNA"/>
</dbReference>
<evidence type="ECO:0000256" key="1">
    <source>
        <dbReference type="ARBA" id="ARBA00004613"/>
    </source>
</evidence>
<feature type="region of interest" description="Disordered" evidence="3">
    <location>
        <begin position="448"/>
        <end position="470"/>
    </location>
</feature>
<dbReference type="PANTHER" id="PTHR38340">
    <property type="entry name" value="S-LAYER PROTEIN"/>
    <property type="match status" value="1"/>
</dbReference>
<dbReference type="PROSITE" id="PS00330">
    <property type="entry name" value="HEMOLYSIN_CALCIUM"/>
    <property type="match status" value="5"/>
</dbReference>
<dbReference type="SUPFAM" id="SSF51120">
    <property type="entry name" value="beta-Roll"/>
    <property type="match status" value="5"/>
</dbReference>
<protein>
    <submittedName>
        <fullName evidence="4">Calcium-binding protein</fullName>
    </submittedName>
</protein>
<comment type="caution">
    <text evidence="4">The sequence shown here is derived from an EMBL/GenBank/DDBJ whole genome shotgun (WGS) entry which is preliminary data.</text>
</comment>
<dbReference type="AlphaFoldDB" id="A0A398BLY5"/>
<gene>
    <name evidence="4" type="ORF">D2N39_12485</name>
</gene>
<dbReference type="InterPro" id="IPR001343">
    <property type="entry name" value="Hemolysn_Ca-bd"/>
</dbReference>
<proteinExistence type="predicted"/>
<dbReference type="Gene3D" id="2.150.10.10">
    <property type="entry name" value="Serralysin-like metalloprotease, C-terminal"/>
    <property type="match status" value="4"/>
</dbReference>
<dbReference type="Pfam" id="PF00353">
    <property type="entry name" value="HemolysinCabind"/>
    <property type="match status" value="9"/>
</dbReference>
<evidence type="ECO:0000256" key="2">
    <source>
        <dbReference type="ARBA" id="ARBA00022525"/>
    </source>
</evidence>
<keyword evidence="5" id="KW-1185">Reference proteome</keyword>
<reference evidence="4 5" key="1">
    <citation type="submission" date="2018-09" db="EMBL/GenBank/DDBJ databases">
        <title>Gemmobacter lutimaris sp. nov., a marine bacterium isolated from tidal flat.</title>
        <authorList>
            <person name="Lee D.W."/>
            <person name="Yoo Y."/>
            <person name="Kim J.-J."/>
            <person name="Kim B.S."/>
        </authorList>
    </citation>
    <scope>NUCLEOTIDE SEQUENCE [LARGE SCALE GENOMIC DNA]</scope>
    <source>
        <strain evidence="4 5">YJ-T1-11</strain>
    </source>
</reference>
<evidence type="ECO:0000313" key="4">
    <source>
        <dbReference type="EMBL" id="RID91515.1"/>
    </source>
</evidence>
<evidence type="ECO:0000313" key="5">
    <source>
        <dbReference type="Proteomes" id="UP000266649"/>
    </source>
</evidence>
<dbReference type="InterPro" id="IPR011049">
    <property type="entry name" value="Serralysin-like_metalloprot_C"/>
</dbReference>
<dbReference type="InterPro" id="IPR050557">
    <property type="entry name" value="RTX_toxin/Mannuronan_C5-epim"/>
</dbReference>
<organism evidence="4 5">
    <name type="scientific">Gemmobacter lutimaris</name>
    <dbReference type="NCBI Taxonomy" id="2306023"/>
    <lineage>
        <taxon>Bacteria</taxon>
        <taxon>Pseudomonadati</taxon>
        <taxon>Pseudomonadota</taxon>
        <taxon>Alphaproteobacteria</taxon>
        <taxon>Rhodobacterales</taxon>
        <taxon>Paracoccaceae</taxon>
        <taxon>Gemmobacter</taxon>
    </lineage>
</organism>